<dbReference type="GeneID" id="19879298"/>
<evidence type="ECO:0000313" key="2">
    <source>
        <dbReference type="Proteomes" id="UP000011081"/>
    </source>
</evidence>
<gene>
    <name evidence="1" type="ORF">VCUG_01420</name>
</gene>
<proteinExistence type="predicted"/>
<dbReference type="InParanoid" id="L2GTW2"/>
<keyword evidence="2" id="KW-1185">Reference proteome</keyword>
<dbReference type="EMBL" id="GL877425">
    <property type="protein sequence ID" value="ELA47059.1"/>
    <property type="molecule type" value="Genomic_DNA"/>
</dbReference>
<accession>L2GTW2</accession>
<dbReference type="AlphaFoldDB" id="L2GTW2"/>
<evidence type="ECO:0000313" key="1">
    <source>
        <dbReference type="EMBL" id="ELA47059.1"/>
    </source>
</evidence>
<name>L2GTW2_VAVCU</name>
<reference evidence="2" key="1">
    <citation type="submission" date="2011-03" db="EMBL/GenBank/DDBJ databases">
        <title>The genome sequence of Vavraia culicis strain floridensis.</title>
        <authorList>
            <consortium name="The Broad Institute Genome Sequencing Platform"/>
            <person name="Cuomo C."/>
            <person name="Becnel J."/>
            <person name="Sanscrainte N."/>
            <person name="Young S.K."/>
            <person name="Zeng Q."/>
            <person name="Gargeya S."/>
            <person name="Fitzgerald M."/>
            <person name="Haas B."/>
            <person name="Abouelleil A."/>
            <person name="Alvarado L."/>
            <person name="Arachchi H.M."/>
            <person name="Berlin A."/>
            <person name="Chapman S.B."/>
            <person name="Gearin G."/>
            <person name="Goldberg J."/>
            <person name="Griggs A."/>
            <person name="Gujja S."/>
            <person name="Hansen M."/>
            <person name="Heiman D."/>
            <person name="Howarth C."/>
            <person name="Larimer J."/>
            <person name="Lui A."/>
            <person name="MacDonald P.J.P."/>
            <person name="McCowen C."/>
            <person name="Montmayeur A."/>
            <person name="Murphy C."/>
            <person name="Neiman D."/>
            <person name="Pearson M."/>
            <person name="Priest M."/>
            <person name="Roberts A."/>
            <person name="Saif S."/>
            <person name="Shea T."/>
            <person name="Sisk P."/>
            <person name="Stolte C."/>
            <person name="Sykes S."/>
            <person name="Wortman J."/>
            <person name="Nusbaum C."/>
            <person name="Birren B."/>
        </authorList>
    </citation>
    <scope>NUCLEOTIDE SEQUENCE [LARGE SCALE GENOMIC DNA]</scope>
    <source>
        <strain evidence="2">floridensis</strain>
    </source>
</reference>
<dbReference type="Proteomes" id="UP000011081">
    <property type="component" value="Unassembled WGS sequence"/>
</dbReference>
<protein>
    <submittedName>
        <fullName evidence="1">Uncharacterized protein</fullName>
    </submittedName>
</protein>
<dbReference type="VEuPathDB" id="MicrosporidiaDB:VCUG_01420"/>
<dbReference type="RefSeq" id="XP_008074440.1">
    <property type="nucleotide sequence ID" value="XM_008076249.1"/>
</dbReference>
<organism evidence="1 2">
    <name type="scientific">Vavraia culicis (isolate floridensis)</name>
    <name type="common">Microsporidian parasite</name>
    <dbReference type="NCBI Taxonomy" id="948595"/>
    <lineage>
        <taxon>Eukaryota</taxon>
        <taxon>Fungi</taxon>
        <taxon>Fungi incertae sedis</taxon>
        <taxon>Microsporidia</taxon>
        <taxon>Pleistophoridae</taxon>
        <taxon>Vavraia</taxon>
    </lineage>
</organism>
<dbReference type="HOGENOM" id="CLU_1950446_0_0_1"/>
<sequence>MTSVLRFILHTARPPLSICALNVFILRSTNAYNALFEKCFCLSYQDKRFDMLIIAKTNRITGLYVLFYALFIDKNFWIGSGSLQILIKSLHHIWNWKIGEVARNKVLYLIICWKNKTRKYCRASIRDDY</sequence>